<comment type="caution">
    <text evidence="2">The sequence shown here is derived from an EMBL/GenBank/DDBJ whole genome shotgun (WGS) entry which is preliminary data.</text>
</comment>
<accession>A0A2G9G9E1</accession>
<evidence type="ECO:0000313" key="2">
    <source>
        <dbReference type="EMBL" id="PIN01909.1"/>
    </source>
</evidence>
<dbReference type="GO" id="GO:0043565">
    <property type="term" value="F:sequence-specific DNA binding"/>
    <property type="evidence" value="ECO:0007669"/>
    <property type="project" value="TreeGrafter"/>
</dbReference>
<keyword evidence="3" id="KW-1185">Reference proteome</keyword>
<dbReference type="OrthoDB" id="1289059at2759"/>
<dbReference type="GO" id="GO:0005516">
    <property type="term" value="F:calmodulin binding"/>
    <property type="evidence" value="ECO:0007669"/>
    <property type="project" value="InterPro"/>
</dbReference>
<dbReference type="GO" id="GO:0080142">
    <property type="term" value="P:regulation of salicylic acid biosynthetic process"/>
    <property type="evidence" value="ECO:0007669"/>
    <property type="project" value="TreeGrafter"/>
</dbReference>
<dbReference type="InterPro" id="IPR046831">
    <property type="entry name" value="Calmodulin_bind_N"/>
</dbReference>
<proteinExistence type="predicted"/>
<evidence type="ECO:0000313" key="3">
    <source>
        <dbReference type="Proteomes" id="UP000231279"/>
    </source>
</evidence>
<dbReference type="Proteomes" id="UP000231279">
    <property type="component" value="Unassembled WGS sequence"/>
</dbReference>
<reference evidence="3" key="1">
    <citation type="journal article" date="2018" name="Gigascience">
        <title>Genome assembly of the Pink Ipe (Handroanthus impetiginosus, Bignoniaceae), a highly valued, ecologically keystone Neotropical timber forest tree.</title>
        <authorList>
            <person name="Silva-Junior O.B."/>
            <person name="Grattapaglia D."/>
            <person name="Novaes E."/>
            <person name="Collevatti R.G."/>
        </authorList>
    </citation>
    <scope>NUCLEOTIDE SEQUENCE [LARGE SCALE GENOMIC DNA]</scope>
    <source>
        <strain evidence="3">cv. UFG-1</strain>
    </source>
</reference>
<name>A0A2G9G9E1_9LAMI</name>
<dbReference type="AlphaFoldDB" id="A0A2G9G9E1"/>
<dbReference type="PANTHER" id="PTHR31713:SF41">
    <property type="entry name" value="CALMODULIN-BINDING PROTEIN 60 A-LIKE"/>
    <property type="match status" value="1"/>
</dbReference>
<dbReference type="PANTHER" id="PTHR31713">
    <property type="entry name" value="OS02G0177800 PROTEIN"/>
    <property type="match status" value="1"/>
</dbReference>
<evidence type="ECO:0000259" key="1">
    <source>
        <dbReference type="Pfam" id="PF07887"/>
    </source>
</evidence>
<sequence length="232" mass="26347">MRKKKNIGALTMADLIGCIRKIVTEELESTEKRMKEEFESGKKRIWTRIEGIFRDGNQASFQRNMKLQFKSRISQKILTGEEIKGEDKSPLELALVDEPTGNIVDGGPESSATVEILLLKGVPNASEGGDWTAEQFNQNIVREAKKPLFAENEPVKLENGIGFLKNIKFRHHAIKMKPSEFRLGARVVNTFDGVHIKEAKTESFVVKDFRNKCESIFYVFAPSFYYSKLLVS</sequence>
<dbReference type="GO" id="GO:0005634">
    <property type="term" value="C:nucleus"/>
    <property type="evidence" value="ECO:0007669"/>
    <property type="project" value="TreeGrafter"/>
</dbReference>
<dbReference type="Pfam" id="PF07887">
    <property type="entry name" value="Calmodulin_bind"/>
    <property type="match status" value="1"/>
</dbReference>
<gene>
    <name evidence="2" type="ORF">CDL12_25580</name>
</gene>
<dbReference type="STRING" id="429701.A0A2G9G9E1"/>
<protein>
    <recommendedName>
        <fullName evidence="1">Calmodulin binding protein-like N-terminal domain-containing protein</fullName>
    </recommendedName>
</protein>
<dbReference type="EMBL" id="NKXS01006169">
    <property type="protein sequence ID" value="PIN01909.1"/>
    <property type="molecule type" value="Genomic_DNA"/>
</dbReference>
<feature type="domain" description="Calmodulin binding protein-like N-terminal" evidence="1">
    <location>
        <begin position="65"/>
        <end position="208"/>
    </location>
</feature>
<organism evidence="2 3">
    <name type="scientific">Handroanthus impetiginosus</name>
    <dbReference type="NCBI Taxonomy" id="429701"/>
    <lineage>
        <taxon>Eukaryota</taxon>
        <taxon>Viridiplantae</taxon>
        <taxon>Streptophyta</taxon>
        <taxon>Embryophyta</taxon>
        <taxon>Tracheophyta</taxon>
        <taxon>Spermatophyta</taxon>
        <taxon>Magnoliopsida</taxon>
        <taxon>eudicotyledons</taxon>
        <taxon>Gunneridae</taxon>
        <taxon>Pentapetalae</taxon>
        <taxon>asterids</taxon>
        <taxon>lamiids</taxon>
        <taxon>Lamiales</taxon>
        <taxon>Bignoniaceae</taxon>
        <taxon>Crescentiina</taxon>
        <taxon>Tabebuia alliance</taxon>
        <taxon>Handroanthus</taxon>
    </lineage>
</organism>
<dbReference type="GO" id="GO:0003700">
    <property type="term" value="F:DNA-binding transcription factor activity"/>
    <property type="evidence" value="ECO:0007669"/>
    <property type="project" value="TreeGrafter"/>
</dbReference>
<dbReference type="InterPro" id="IPR012416">
    <property type="entry name" value="CBP60"/>
</dbReference>